<dbReference type="AlphaFoldDB" id="F7W3D7"/>
<reference evidence="7 8" key="1">
    <citation type="journal article" date="2010" name="PLoS Genet.">
        <title>De novo assembly of a 40 Mb eukaryotic genome from short sequence reads: Sordaria macrospora, a model organism for fungal morphogenesis.</title>
        <authorList>
            <person name="Nowrousian M."/>
            <person name="Stajich J."/>
            <person name="Chu M."/>
            <person name="Engh I."/>
            <person name="Espagne E."/>
            <person name="Halliday K."/>
            <person name="Kamerewerd J."/>
            <person name="Kempken F."/>
            <person name="Knab B."/>
            <person name="Kuo H.C."/>
            <person name="Osiewacz H.D."/>
            <person name="Poeggeler S."/>
            <person name="Read N."/>
            <person name="Seiler S."/>
            <person name="Smith K."/>
            <person name="Zickler D."/>
            <person name="Kueck U."/>
            <person name="Freitag M."/>
        </authorList>
    </citation>
    <scope>NUCLEOTIDE SEQUENCE [LARGE SCALE GENOMIC DNA]</scope>
    <source>
        <strain evidence="8">ATCC MYA-333 / DSM 997 / K(L3346) / K-hell</strain>
        <tissue evidence="7">Mycelium</tissue>
    </source>
</reference>
<sequence>MSTPSKTKQNEPPGSMSSIFYPLSTTPATNLTSPLPPDLDVDILVIGGKDVRNILYTAYSEVGAGPRPGSAAQGDQQREEEARERRRNKLKHRKIDITISNHDKYVVARNVLILSFILDLEGLDGLQEDNKETEKKEDKEATRKEKLTKIFDIYHTRFLPDRDTRELLAQQSTKLCEMSQTLKEWEQSTYGKTIRFLNAKSLDAVRGVWGQYAAAAADSLKSETSSEKVAELQAAMAEGMKLPLSPDSSTEHHESWTLPLGSSAAAAPLTILLKDHIRTYVQWSWNYDQTSGEGNMMIANPTFGAGLLSDSGSGSESDSDTNAESKSASKSESELPGRRRRLLAYPSTGVLGYHLALAKAPLTELSPLRLSKEDHDDDDDNSDDGDDDDDDDDDDDADDDAIPPIHDVARHQFTQWSMAFRELASLALSDKENEKRLTIRFVVDWLVPPLSITSNERDDEKTIRPGVADPPGILGLMVAAKRLLKDRPSSTLVMDDGEGVSLFSASGDDVNVENNDPLTSSTTASFILGLSPVEYWSNASVRATVDECLGAAAEFYDEDVVDAAGGGGGGGQSEKGEKGDKEKAAAAAAARVKKLEEQGGLQIGNRVFRKHSRRLAPDQYQKHDGAMKKPVVVKVDAKELAEAAWRVYQDLVISKVEGQRVVLQQGQELVKVSWGPGLWQTLLDFLGVVCGRFETDREQFQRVILEKIGGHPTQDALLRKALKEVSESENAEHEADGCPAFTASFDVASGTTLKTITGHLDFITEEDKRLLADRTVPISLRQSSPWTIDIVLGSGAGTLVKPLVFPTPVLKEGSKTRIARTSGYIEVIAPAILNPRFPTAASVLDGYIFPTILQAVDADSSSSSEPPTQLIPVPLNCPTVNLDSLPILSLTDTSRLTFLSTLASSIFSPRELRRRHAAMEQGLPDTEWGSTRLTLKESLHTMINIAAGLQVGQSGLFALSGSGSSSSDGRHILILVSAIRLDCSAQSGGGIVIDAAVLPLTRELLTKPKPKTDTDKDDNEEEEDLQSFLVLLRALECVDLTITDAELRLWKSLLPSFAERCRTTWSHSPSSCEYSTFGKIPLSLTKGEPVLCTCGVGHFPPQYLSLPLWDSVASRHATRVAISIPYCSPATERVVFDPLLAKKIAEKGLEDALIKKKEERCRYCGKGEEELVMEMREQGGETAGKKGVEVLRKCGRCLKVRYCCGECQQRDWKTHKTECVESERHRDR</sequence>
<dbReference type="InParanoid" id="F7W3D7"/>
<evidence type="ECO:0000256" key="3">
    <source>
        <dbReference type="ARBA" id="ARBA00022833"/>
    </source>
</evidence>
<dbReference type="eggNOG" id="ENOG502SE9H">
    <property type="taxonomic scope" value="Eukaryota"/>
</dbReference>
<dbReference type="InterPro" id="IPR027974">
    <property type="entry name" value="DUF4470"/>
</dbReference>
<dbReference type="Proteomes" id="UP000001881">
    <property type="component" value="Unassembled WGS sequence"/>
</dbReference>
<comment type="caution">
    <text evidence="7">The sequence shown here is derived from an EMBL/GenBank/DDBJ whole genome shotgun (WGS) entry which is preliminary data.</text>
</comment>
<keyword evidence="8" id="KW-1185">Reference proteome</keyword>
<evidence type="ECO:0000256" key="2">
    <source>
        <dbReference type="ARBA" id="ARBA00022771"/>
    </source>
</evidence>
<protein>
    <submittedName>
        <fullName evidence="7">WGS project CABT00000000 data, contig 2.24</fullName>
    </submittedName>
</protein>
<proteinExistence type="predicted"/>
<accession>F7W3D7</accession>
<keyword evidence="3" id="KW-0862">Zinc</keyword>
<dbReference type="EMBL" id="CABT02000024">
    <property type="protein sequence ID" value="CCC12139.1"/>
    <property type="molecule type" value="Genomic_DNA"/>
</dbReference>
<dbReference type="Pfam" id="PF01753">
    <property type="entry name" value="zf-MYND"/>
    <property type="match status" value="1"/>
</dbReference>
<dbReference type="OMA" id="RTWKHLP"/>
<dbReference type="GO" id="GO:0008270">
    <property type="term" value="F:zinc ion binding"/>
    <property type="evidence" value="ECO:0007669"/>
    <property type="project" value="UniProtKB-KW"/>
</dbReference>
<evidence type="ECO:0000256" key="4">
    <source>
        <dbReference type="PROSITE-ProRule" id="PRU00134"/>
    </source>
</evidence>
<keyword evidence="1" id="KW-0479">Metal-binding</keyword>
<evidence type="ECO:0000259" key="6">
    <source>
        <dbReference type="PROSITE" id="PS50865"/>
    </source>
</evidence>
<feature type="region of interest" description="Disordered" evidence="5">
    <location>
        <begin position="307"/>
        <end position="339"/>
    </location>
</feature>
<feature type="domain" description="MYND-type" evidence="6">
    <location>
        <begin position="1161"/>
        <end position="1219"/>
    </location>
</feature>
<dbReference type="STRING" id="771870.F7W3D7"/>
<dbReference type="Gene3D" id="6.10.140.2220">
    <property type="match status" value="1"/>
</dbReference>
<evidence type="ECO:0000256" key="1">
    <source>
        <dbReference type="ARBA" id="ARBA00022723"/>
    </source>
</evidence>
<name>F7W3D7_SORMK</name>
<feature type="compositionally biased region" description="Acidic residues" evidence="5">
    <location>
        <begin position="375"/>
        <end position="401"/>
    </location>
</feature>
<evidence type="ECO:0000256" key="5">
    <source>
        <dbReference type="SAM" id="MobiDB-lite"/>
    </source>
</evidence>
<feature type="region of interest" description="Disordered" evidence="5">
    <location>
        <begin position="1"/>
        <end position="21"/>
    </location>
</feature>
<feature type="region of interest" description="Disordered" evidence="5">
    <location>
        <begin position="62"/>
        <end position="87"/>
    </location>
</feature>
<evidence type="ECO:0000313" key="8">
    <source>
        <dbReference type="Proteomes" id="UP000001881"/>
    </source>
</evidence>
<keyword evidence="2 4" id="KW-0863">Zinc-finger</keyword>
<gene>
    <name evidence="7" type="ORF">SMAC_05877</name>
</gene>
<dbReference type="OrthoDB" id="432970at2759"/>
<evidence type="ECO:0000313" key="7">
    <source>
        <dbReference type="EMBL" id="CCC12139.1"/>
    </source>
</evidence>
<organism evidence="7 8">
    <name type="scientific">Sordaria macrospora (strain ATCC MYA-333 / DSM 997 / K(L3346) / K-hell)</name>
    <dbReference type="NCBI Taxonomy" id="771870"/>
    <lineage>
        <taxon>Eukaryota</taxon>
        <taxon>Fungi</taxon>
        <taxon>Dikarya</taxon>
        <taxon>Ascomycota</taxon>
        <taxon>Pezizomycotina</taxon>
        <taxon>Sordariomycetes</taxon>
        <taxon>Sordariomycetidae</taxon>
        <taxon>Sordariales</taxon>
        <taxon>Sordariaceae</taxon>
        <taxon>Sordaria</taxon>
    </lineage>
</organism>
<dbReference type="VEuPathDB" id="FungiDB:SMAC_05877"/>
<dbReference type="HOGENOM" id="CLU_007974_0_1_1"/>
<feature type="compositionally biased region" description="Basic and acidic residues" evidence="5">
    <location>
        <begin position="327"/>
        <end position="337"/>
    </location>
</feature>
<feature type="region of interest" description="Disordered" evidence="5">
    <location>
        <begin position="368"/>
        <end position="403"/>
    </location>
</feature>
<dbReference type="Pfam" id="PF14737">
    <property type="entry name" value="DUF4470"/>
    <property type="match status" value="1"/>
</dbReference>
<dbReference type="SUPFAM" id="SSF144232">
    <property type="entry name" value="HIT/MYND zinc finger-like"/>
    <property type="match status" value="1"/>
</dbReference>
<dbReference type="InterPro" id="IPR002893">
    <property type="entry name" value="Znf_MYND"/>
</dbReference>
<dbReference type="PROSITE" id="PS50865">
    <property type="entry name" value="ZF_MYND_2"/>
    <property type="match status" value="1"/>
</dbReference>
<feature type="compositionally biased region" description="Low complexity" evidence="5">
    <location>
        <begin position="307"/>
        <end position="316"/>
    </location>
</feature>